<reference evidence="3 4" key="1">
    <citation type="journal article" date="2022" name="ISME Commun">
        <title>Vulcanimicrobium alpinus gen. nov. sp. nov., the first cultivated representative of the candidate phylum 'Eremiobacterota', is a metabolically versatile aerobic anoxygenic phototroph.</title>
        <authorList>
            <person name="Yabe S."/>
            <person name="Muto K."/>
            <person name="Abe K."/>
            <person name="Yokota A."/>
            <person name="Staudigel H."/>
            <person name="Tebo B.M."/>
        </authorList>
    </citation>
    <scope>NUCLEOTIDE SEQUENCE [LARGE SCALE GENOMIC DNA]</scope>
    <source>
        <strain evidence="3 4">WC8-2</strain>
    </source>
</reference>
<dbReference type="KEGG" id="vab:WPS_20610"/>
<evidence type="ECO:0000256" key="1">
    <source>
        <dbReference type="SAM" id="MobiDB-lite"/>
    </source>
</evidence>
<evidence type="ECO:0000313" key="3">
    <source>
        <dbReference type="EMBL" id="BDE06785.1"/>
    </source>
</evidence>
<keyword evidence="2" id="KW-0732">Signal</keyword>
<keyword evidence="4" id="KW-1185">Reference proteome</keyword>
<feature type="chain" id="PRO_5042930951" description="Carboxypeptidase regulatory-like domain-containing protein" evidence="2">
    <location>
        <begin position="20"/>
        <end position="176"/>
    </location>
</feature>
<evidence type="ECO:0000313" key="4">
    <source>
        <dbReference type="Proteomes" id="UP001317532"/>
    </source>
</evidence>
<dbReference type="Proteomes" id="UP001317532">
    <property type="component" value="Chromosome"/>
</dbReference>
<dbReference type="EMBL" id="AP025523">
    <property type="protein sequence ID" value="BDE06785.1"/>
    <property type="molecule type" value="Genomic_DNA"/>
</dbReference>
<protein>
    <recommendedName>
        <fullName evidence="5">Carboxypeptidase regulatory-like domain-containing protein</fullName>
    </recommendedName>
</protein>
<dbReference type="AlphaFoldDB" id="A0AAN1XWP9"/>
<organism evidence="3 4">
    <name type="scientific">Vulcanimicrobium alpinum</name>
    <dbReference type="NCBI Taxonomy" id="3016050"/>
    <lineage>
        <taxon>Bacteria</taxon>
        <taxon>Bacillati</taxon>
        <taxon>Vulcanimicrobiota</taxon>
        <taxon>Vulcanimicrobiia</taxon>
        <taxon>Vulcanimicrobiales</taxon>
        <taxon>Vulcanimicrobiaceae</taxon>
        <taxon>Vulcanimicrobium</taxon>
    </lineage>
</organism>
<feature type="region of interest" description="Disordered" evidence="1">
    <location>
        <begin position="142"/>
        <end position="161"/>
    </location>
</feature>
<feature type="signal peptide" evidence="2">
    <location>
        <begin position="1"/>
        <end position="19"/>
    </location>
</feature>
<sequence>MSAAAVPALLLAGSVSAGAQGPATIRGVVYSCGSGAAVADARVDLRGLDGGRLTHLTADAHGRFARVGVEPGRYLIVAFAPARRAVLTASSPRTSVAVGTVAATASRSALVETDDVLDVRIGIPEPQLQSIDGRPTLFVGARAHSSDPSVSDDPHPACDPPTVPMAVSTANRYIIH</sequence>
<dbReference type="SUPFAM" id="SSF49478">
    <property type="entry name" value="Cna protein B-type domain"/>
    <property type="match status" value="1"/>
</dbReference>
<dbReference type="Gene3D" id="2.60.40.1120">
    <property type="entry name" value="Carboxypeptidase-like, regulatory domain"/>
    <property type="match status" value="1"/>
</dbReference>
<dbReference type="Pfam" id="PF13620">
    <property type="entry name" value="CarboxypepD_reg"/>
    <property type="match status" value="1"/>
</dbReference>
<gene>
    <name evidence="3" type="ORF">WPS_20610</name>
</gene>
<proteinExistence type="predicted"/>
<evidence type="ECO:0008006" key="5">
    <source>
        <dbReference type="Google" id="ProtNLM"/>
    </source>
</evidence>
<accession>A0AAN1XWP9</accession>
<name>A0AAN1XWP9_UNVUL</name>
<evidence type="ECO:0000256" key="2">
    <source>
        <dbReference type="SAM" id="SignalP"/>
    </source>
</evidence>